<dbReference type="GO" id="GO:0005811">
    <property type="term" value="C:lipid droplet"/>
    <property type="evidence" value="ECO:0007669"/>
    <property type="project" value="TreeGrafter"/>
</dbReference>
<keyword evidence="3" id="KW-0812">Transmembrane</keyword>
<dbReference type="GO" id="GO:0047372">
    <property type="term" value="F:monoacylglycerol lipase activity"/>
    <property type="evidence" value="ECO:0007669"/>
    <property type="project" value="TreeGrafter"/>
</dbReference>
<gene>
    <name evidence="5" type="ORF">AMS68_001648</name>
</gene>
<proteinExistence type="inferred from homology"/>
<dbReference type="SUPFAM" id="SSF53474">
    <property type="entry name" value="alpha/beta-Hydrolases"/>
    <property type="match status" value="1"/>
</dbReference>
<keyword evidence="2" id="KW-0442">Lipid degradation</keyword>
<dbReference type="Proteomes" id="UP000503462">
    <property type="component" value="Chromosome 1"/>
</dbReference>
<reference evidence="5 6" key="1">
    <citation type="journal article" date="2016" name="Sci. Rep.">
        <title>Peltaster fructicola genome reveals evolution from an invasive phytopathogen to an ectophytic parasite.</title>
        <authorList>
            <person name="Xu C."/>
            <person name="Chen H."/>
            <person name="Gleason M.L."/>
            <person name="Xu J.R."/>
            <person name="Liu H."/>
            <person name="Zhang R."/>
            <person name="Sun G."/>
        </authorList>
    </citation>
    <scope>NUCLEOTIDE SEQUENCE [LARGE SCALE GENOMIC DNA]</scope>
    <source>
        <strain evidence="5 6">LNHT1506</strain>
    </source>
</reference>
<feature type="transmembrane region" description="Helical" evidence="3">
    <location>
        <begin position="263"/>
        <end position="282"/>
    </location>
</feature>
<dbReference type="InterPro" id="IPR007751">
    <property type="entry name" value="DUF676_lipase-like"/>
</dbReference>
<dbReference type="Pfam" id="PF05057">
    <property type="entry name" value="DUF676"/>
    <property type="match status" value="1"/>
</dbReference>
<keyword evidence="6" id="KW-1185">Reference proteome</keyword>
<dbReference type="InterPro" id="IPR029058">
    <property type="entry name" value="AB_hydrolase_fold"/>
</dbReference>
<dbReference type="OrthoDB" id="273452at2759"/>
<evidence type="ECO:0000313" key="5">
    <source>
        <dbReference type="EMBL" id="QIW96130.1"/>
    </source>
</evidence>
<evidence type="ECO:0000259" key="4">
    <source>
        <dbReference type="Pfam" id="PF05057"/>
    </source>
</evidence>
<evidence type="ECO:0000256" key="2">
    <source>
        <dbReference type="ARBA" id="ARBA00022963"/>
    </source>
</evidence>
<keyword evidence="2" id="KW-0443">Lipid metabolism</keyword>
<evidence type="ECO:0000313" key="6">
    <source>
        <dbReference type="Proteomes" id="UP000503462"/>
    </source>
</evidence>
<dbReference type="PANTHER" id="PTHR12482:SF65">
    <property type="entry name" value="ESTERASE, PUTATIVE (AFU_ORTHOLOGUE AFUA_3G12320)-RELATED"/>
    <property type="match status" value="1"/>
</dbReference>
<dbReference type="GO" id="GO:0016042">
    <property type="term" value="P:lipid catabolic process"/>
    <property type="evidence" value="ECO:0007669"/>
    <property type="project" value="UniProtKB-KW"/>
</dbReference>
<dbReference type="PANTHER" id="PTHR12482">
    <property type="entry name" value="LIPASE ROG1-RELATED-RELATED"/>
    <property type="match status" value="1"/>
</dbReference>
<dbReference type="Gene3D" id="3.40.50.1820">
    <property type="entry name" value="alpha/beta hydrolase"/>
    <property type="match status" value="1"/>
</dbReference>
<keyword evidence="3" id="KW-0472">Membrane</keyword>
<keyword evidence="3" id="KW-1133">Transmembrane helix</keyword>
<evidence type="ECO:0000256" key="3">
    <source>
        <dbReference type="SAM" id="Phobius"/>
    </source>
</evidence>
<evidence type="ECO:0000256" key="1">
    <source>
        <dbReference type="ARBA" id="ARBA00007920"/>
    </source>
</evidence>
<sequence>MVATKHLCVLIHGLWGNPPHLNHLKHTLEDSDSTGNLHVLVPKGNADYFTYDGIEVGAERIAHEIEETIAELSRQGAKLDKISVIGYSLGGVIARYVIGLLYKDGVFERLKPINFTTFASLWIGIRSPAGGIGGAAWNAIAPRTLSVTGRQMFVADKFRDTGRPLLAILADPNSIFLRALKAFKHKSLYANTQNDRSVPYYTASFSRSNPFVDLDAVDVHYLPGQDEKVLLDPACPVTPSTHKAQESGFERFKIRSRRFGNKLPMYAIFTLLFPIAATYMIVNGAYQTYRSSSRIRQHESGKTLVDSRRFRFPLLEEVQAMQDHNMERLANAQSGEVVDHAEKGDDGFKALALAPVQLEMIRNLEAVGITRYAAHIQNARHTHAAIIVRYQTPDFSEGVAVVNHWVQHFEI</sequence>
<name>A0A6H0XNA2_9PEZI</name>
<feature type="domain" description="DUF676" evidence="4">
    <location>
        <begin position="5"/>
        <end position="202"/>
    </location>
</feature>
<dbReference type="InterPro" id="IPR044294">
    <property type="entry name" value="Lipase-like"/>
</dbReference>
<dbReference type="GO" id="GO:0004622">
    <property type="term" value="F:phosphatidylcholine lysophospholipase activity"/>
    <property type="evidence" value="ECO:0007669"/>
    <property type="project" value="TreeGrafter"/>
</dbReference>
<accession>A0A6H0XNA2</accession>
<protein>
    <recommendedName>
        <fullName evidence="4">DUF676 domain-containing protein</fullName>
    </recommendedName>
</protein>
<dbReference type="EMBL" id="CP051139">
    <property type="protein sequence ID" value="QIW96130.1"/>
    <property type="molecule type" value="Genomic_DNA"/>
</dbReference>
<organism evidence="5 6">
    <name type="scientific">Peltaster fructicola</name>
    <dbReference type="NCBI Taxonomy" id="286661"/>
    <lineage>
        <taxon>Eukaryota</taxon>
        <taxon>Fungi</taxon>
        <taxon>Dikarya</taxon>
        <taxon>Ascomycota</taxon>
        <taxon>Pezizomycotina</taxon>
        <taxon>Dothideomycetes</taxon>
        <taxon>Dothideomycetes incertae sedis</taxon>
        <taxon>Peltaster</taxon>
    </lineage>
</organism>
<comment type="similarity">
    <text evidence="1">Belongs to the putative lipase ROG1 family.</text>
</comment>
<dbReference type="AlphaFoldDB" id="A0A6H0XNA2"/>